<dbReference type="EMBL" id="SRLO01000334">
    <property type="protein sequence ID" value="TNN60391.1"/>
    <property type="molecule type" value="Genomic_DNA"/>
</dbReference>
<feature type="compositionally biased region" description="Gly residues" evidence="1">
    <location>
        <begin position="1"/>
        <end position="11"/>
    </location>
</feature>
<reference evidence="2 3" key="1">
    <citation type="submission" date="2019-03" db="EMBL/GenBank/DDBJ databases">
        <title>First draft genome of Liparis tanakae, snailfish: a comprehensive survey of snailfish specific genes.</title>
        <authorList>
            <person name="Kim W."/>
            <person name="Song I."/>
            <person name="Jeong J.-H."/>
            <person name="Kim D."/>
            <person name="Kim S."/>
            <person name="Ryu S."/>
            <person name="Song J.Y."/>
            <person name="Lee S.K."/>
        </authorList>
    </citation>
    <scope>NUCLEOTIDE SEQUENCE [LARGE SCALE GENOMIC DNA]</scope>
    <source>
        <tissue evidence="2">Muscle</tissue>
    </source>
</reference>
<feature type="compositionally biased region" description="Polar residues" evidence="1">
    <location>
        <begin position="39"/>
        <end position="48"/>
    </location>
</feature>
<feature type="compositionally biased region" description="Low complexity" evidence="1">
    <location>
        <begin position="67"/>
        <end position="77"/>
    </location>
</feature>
<evidence type="ECO:0000313" key="3">
    <source>
        <dbReference type="Proteomes" id="UP000314294"/>
    </source>
</evidence>
<dbReference type="Proteomes" id="UP000314294">
    <property type="component" value="Unassembled WGS sequence"/>
</dbReference>
<dbReference type="AlphaFoldDB" id="A0A4Z2H454"/>
<accession>A0A4Z2H454</accession>
<name>A0A4Z2H454_9TELE</name>
<keyword evidence="3" id="KW-1185">Reference proteome</keyword>
<protein>
    <submittedName>
        <fullName evidence="2">Uncharacterized protein</fullName>
    </submittedName>
</protein>
<proteinExistence type="predicted"/>
<comment type="caution">
    <text evidence="2">The sequence shown here is derived from an EMBL/GenBank/DDBJ whole genome shotgun (WGS) entry which is preliminary data.</text>
</comment>
<organism evidence="2 3">
    <name type="scientific">Liparis tanakae</name>
    <name type="common">Tanaka's snailfish</name>
    <dbReference type="NCBI Taxonomy" id="230148"/>
    <lineage>
        <taxon>Eukaryota</taxon>
        <taxon>Metazoa</taxon>
        <taxon>Chordata</taxon>
        <taxon>Craniata</taxon>
        <taxon>Vertebrata</taxon>
        <taxon>Euteleostomi</taxon>
        <taxon>Actinopterygii</taxon>
        <taxon>Neopterygii</taxon>
        <taxon>Teleostei</taxon>
        <taxon>Neoteleostei</taxon>
        <taxon>Acanthomorphata</taxon>
        <taxon>Eupercaria</taxon>
        <taxon>Perciformes</taxon>
        <taxon>Cottioidei</taxon>
        <taxon>Cottales</taxon>
        <taxon>Liparidae</taxon>
        <taxon>Liparis</taxon>
    </lineage>
</organism>
<gene>
    <name evidence="2" type="ORF">EYF80_029380</name>
</gene>
<evidence type="ECO:0000256" key="1">
    <source>
        <dbReference type="SAM" id="MobiDB-lite"/>
    </source>
</evidence>
<evidence type="ECO:0000313" key="2">
    <source>
        <dbReference type="EMBL" id="TNN60391.1"/>
    </source>
</evidence>
<feature type="region of interest" description="Disordered" evidence="1">
    <location>
        <begin position="1"/>
        <end position="77"/>
    </location>
</feature>
<sequence length="77" mass="7664">MDLERGGGGASGPAREPIRSQTANRQPGEDAGLSCGGDRTSSATTTGRQRGGSAPSAAVRVTRRSASRVVSAGDGVH</sequence>